<protein>
    <submittedName>
        <fullName evidence="9">NUDIX domain-containing protein</fullName>
    </submittedName>
</protein>
<name>A0A1G6IM75_9GAMM</name>
<dbReference type="PANTHER" id="PTHR12992:SF11">
    <property type="entry name" value="MITOCHONDRIAL COENZYME A DIPHOSPHATASE NUDT8"/>
    <property type="match status" value="1"/>
</dbReference>
<evidence type="ECO:0000256" key="1">
    <source>
        <dbReference type="ARBA" id="ARBA00001936"/>
    </source>
</evidence>
<dbReference type="Proteomes" id="UP000242317">
    <property type="component" value="Unassembled WGS sequence"/>
</dbReference>
<keyword evidence="6" id="KW-0460">Magnesium</keyword>
<dbReference type="CDD" id="cd03426">
    <property type="entry name" value="NUDIX_CoAse_Nudt7"/>
    <property type="match status" value="1"/>
</dbReference>
<keyword evidence="10" id="KW-1185">Reference proteome</keyword>
<accession>A0A1G6IM75</accession>
<comment type="cofactor">
    <cofactor evidence="1">
        <name>Mn(2+)</name>
        <dbReference type="ChEBI" id="CHEBI:29035"/>
    </cofactor>
</comment>
<gene>
    <name evidence="9" type="ORF">SAMN05421749_10388</name>
</gene>
<feature type="domain" description="Nudix hydrolase" evidence="8">
    <location>
        <begin position="26"/>
        <end position="158"/>
    </location>
</feature>
<evidence type="ECO:0000259" key="8">
    <source>
        <dbReference type="PROSITE" id="PS51462"/>
    </source>
</evidence>
<dbReference type="Pfam" id="PF00293">
    <property type="entry name" value="NUDIX"/>
    <property type="match status" value="1"/>
</dbReference>
<dbReference type="GO" id="GO:0030145">
    <property type="term" value="F:manganese ion binding"/>
    <property type="evidence" value="ECO:0007669"/>
    <property type="project" value="InterPro"/>
</dbReference>
<dbReference type="AlphaFoldDB" id="A0A1G6IM75"/>
<comment type="cofactor">
    <cofactor evidence="2">
        <name>Mg(2+)</name>
        <dbReference type="ChEBI" id="CHEBI:18420"/>
    </cofactor>
</comment>
<evidence type="ECO:0000256" key="2">
    <source>
        <dbReference type="ARBA" id="ARBA00001946"/>
    </source>
</evidence>
<dbReference type="InterPro" id="IPR045121">
    <property type="entry name" value="CoAse"/>
</dbReference>
<dbReference type="PANTHER" id="PTHR12992">
    <property type="entry name" value="NUDIX HYDROLASE"/>
    <property type="match status" value="1"/>
</dbReference>
<dbReference type="Gene3D" id="3.90.79.10">
    <property type="entry name" value="Nucleoside Triphosphate Pyrophosphohydrolase"/>
    <property type="match status" value="1"/>
</dbReference>
<evidence type="ECO:0000256" key="3">
    <source>
        <dbReference type="ARBA" id="ARBA00006506"/>
    </source>
</evidence>
<reference evidence="10" key="1">
    <citation type="submission" date="2016-09" db="EMBL/GenBank/DDBJ databases">
        <authorList>
            <person name="Varghese N."/>
            <person name="Submissions S."/>
        </authorList>
    </citation>
    <scope>NUCLEOTIDE SEQUENCE [LARGE SCALE GENOMIC DNA]</scope>
    <source>
        <strain evidence="10">ANC 3699</strain>
    </source>
</reference>
<evidence type="ECO:0000256" key="7">
    <source>
        <dbReference type="ARBA" id="ARBA00023211"/>
    </source>
</evidence>
<dbReference type="NCBIfam" id="NF007980">
    <property type="entry name" value="PRK10707.1"/>
    <property type="match status" value="1"/>
</dbReference>
<comment type="similarity">
    <text evidence="3">Belongs to the Nudix hydrolase family. PCD1 subfamily.</text>
</comment>
<dbReference type="InterPro" id="IPR015797">
    <property type="entry name" value="NUDIX_hydrolase-like_dom_sf"/>
</dbReference>
<dbReference type="InterPro" id="IPR000086">
    <property type="entry name" value="NUDIX_hydrolase_dom"/>
</dbReference>
<dbReference type="OrthoDB" id="9802805at2"/>
<dbReference type="InterPro" id="IPR000059">
    <property type="entry name" value="NUDIX_hydrolase_NudL_CS"/>
</dbReference>
<dbReference type="RefSeq" id="WP_092617694.1">
    <property type="nucleotide sequence ID" value="NZ_FMYK01000003.1"/>
</dbReference>
<sequence length="216" mass="24538">MQKLFEQDQLIEQLQQNLSFQPRTQSADAAVLIAITQEATPRILLTRRAAHMRHHAGEVSFPGGRRERADTSNIVVALREAHEETALNPFDVQLLGELPMQQARSGLRVKPIVGVIPAAVDLIAEPAEIDRIFYVPLQEFIQSPPHAYLVRFAEHDLYMPSFRFDNEIIWGMTARIMVTLLRRGLKCHKEWPFFVQAPDIVTGLDADFDTSLDIDD</sequence>
<evidence type="ECO:0000256" key="4">
    <source>
        <dbReference type="ARBA" id="ARBA00022723"/>
    </source>
</evidence>
<dbReference type="SUPFAM" id="SSF55811">
    <property type="entry name" value="Nudix"/>
    <property type="match status" value="1"/>
</dbReference>
<keyword evidence="7" id="KW-0464">Manganese</keyword>
<dbReference type="GO" id="GO:0009132">
    <property type="term" value="P:nucleoside diphosphate metabolic process"/>
    <property type="evidence" value="ECO:0007669"/>
    <property type="project" value="InterPro"/>
</dbReference>
<evidence type="ECO:0000313" key="9">
    <source>
        <dbReference type="EMBL" id="SDC07609.1"/>
    </source>
</evidence>
<evidence type="ECO:0000256" key="6">
    <source>
        <dbReference type="ARBA" id="ARBA00022842"/>
    </source>
</evidence>
<evidence type="ECO:0000256" key="5">
    <source>
        <dbReference type="ARBA" id="ARBA00022801"/>
    </source>
</evidence>
<dbReference type="GO" id="GO:0000287">
    <property type="term" value="F:magnesium ion binding"/>
    <property type="evidence" value="ECO:0007669"/>
    <property type="project" value="InterPro"/>
</dbReference>
<organism evidence="9 10">
    <name type="scientific">Acinetobacter marinus</name>
    <dbReference type="NCBI Taxonomy" id="281375"/>
    <lineage>
        <taxon>Bacteria</taxon>
        <taxon>Pseudomonadati</taxon>
        <taxon>Pseudomonadota</taxon>
        <taxon>Gammaproteobacteria</taxon>
        <taxon>Moraxellales</taxon>
        <taxon>Moraxellaceae</taxon>
        <taxon>Acinetobacter</taxon>
    </lineage>
</organism>
<keyword evidence="4" id="KW-0479">Metal-binding</keyword>
<dbReference type="PROSITE" id="PS51462">
    <property type="entry name" value="NUDIX"/>
    <property type="match status" value="1"/>
</dbReference>
<proteinExistence type="inferred from homology"/>
<keyword evidence="5" id="KW-0378">Hydrolase</keyword>
<dbReference type="PROSITE" id="PS01293">
    <property type="entry name" value="NUDIX_COA"/>
    <property type="match status" value="1"/>
</dbReference>
<dbReference type="EMBL" id="FMYK01000003">
    <property type="protein sequence ID" value="SDC07609.1"/>
    <property type="molecule type" value="Genomic_DNA"/>
</dbReference>
<evidence type="ECO:0000313" key="10">
    <source>
        <dbReference type="Proteomes" id="UP000242317"/>
    </source>
</evidence>
<dbReference type="GO" id="GO:0010945">
    <property type="term" value="F:coenzyme A diphosphatase activity"/>
    <property type="evidence" value="ECO:0007669"/>
    <property type="project" value="InterPro"/>
</dbReference>